<evidence type="ECO:0000256" key="2">
    <source>
        <dbReference type="ARBA" id="ARBA00022737"/>
    </source>
</evidence>
<keyword evidence="4 7" id="KW-0238">DNA-binding</keyword>
<feature type="region of interest" description="Disordered" evidence="9">
    <location>
        <begin position="669"/>
        <end position="699"/>
    </location>
</feature>
<dbReference type="InterPro" id="IPR001356">
    <property type="entry name" value="HD"/>
</dbReference>
<dbReference type="InterPro" id="IPR009057">
    <property type="entry name" value="Homeodomain-like_sf"/>
</dbReference>
<dbReference type="CDD" id="cd00086">
    <property type="entry name" value="homeodomain"/>
    <property type="match status" value="2"/>
</dbReference>
<keyword evidence="3" id="KW-0832">Ubl conjugation</keyword>
<dbReference type="FunFam" id="1.10.10.60:FF:000169">
    <property type="entry name" value="DNA-binding protein SATB1"/>
    <property type="match status" value="2"/>
</dbReference>
<feature type="compositionally biased region" description="Low complexity" evidence="9">
    <location>
        <begin position="309"/>
        <end position="323"/>
    </location>
</feature>
<keyword evidence="5 7" id="KW-0371">Homeobox</keyword>
<reference evidence="13" key="1">
    <citation type="submission" date="2025-08" db="UniProtKB">
        <authorList>
            <consortium name="RefSeq"/>
        </authorList>
    </citation>
    <scope>IDENTIFICATION</scope>
</reference>
<evidence type="ECO:0000313" key="12">
    <source>
        <dbReference type="Proteomes" id="UP000694867"/>
    </source>
</evidence>
<evidence type="ECO:0000256" key="6">
    <source>
        <dbReference type="ARBA" id="ARBA00023242"/>
    </source>
</evidence>
<keyword evidence="2" id="KW-0677">Repeat</keyword>
<dbReference type="Pfam" id="PF00046">
    <property type="entry name" value="Homeodomain"/>
    <property type="match status" value="2"/>
</dbReference>
<evidence type="ECO:0000256" key="8">
    <source>
        <dbReference type="RuleBase" id="RU000682"/>
    </source>
</evidence>
<keyword evidence="6 7" id="KW-0539">Nucleus</keyword>
<dbReference type="RefSeq" id="XP_028966888.1">
    <property type="nucleotide sequence ID" value="XM_029111055.1"/>
</dbReference>
<dbReference type="Gene3D" id="3.10.20.710">
    <property type="entry name" value="SATB, ubiquitin-like oligomerisation domain"/>
    <property type="match status" value="1"/>
</dbReference>
<gene>
    <name evidence="13" type="primary">LOC108864055</name>
</gene>
<organism evidence="12 13">
    <name type="scientific">Galendromus occidentalis</name>
    <name type="common">western predatory mite</name>
    <dbReference type="NCBI Taxonomy" id="34638"/>
    <lineage>
        <taxon>Eukaryota</taxon>
        <taxon>Metazoa</taxon>
        <taxon>Ecdysozoa</taxon>
        <taxon>Arthropoda</taxon>
        <taxon>Chelicerata</taxon>
        <taxon>Arachnida</taxon>
        <taxon>Acari</taxon>
        <taxon>Parasitiformes</taxon>
        <taxon>Mesostigmata</taxon>
        <taxon>Gamasina</taxon>
        <taxon>Phytoseioidea</taxon>
        <taxon>Phytoseiidae</taxon>
        <taxon>Typhlodrominae</taxon>
        <taxon>Galendromus</taxon>
    </lineage>
</organism>
<dbReference type="Gene3D" id="1.10.10.60">
    <property type="entry name" value="Homeodomain-like"/>
    <property type="match status" value="2"/>
</dbReference>
<dbReference type="Pfam" id="PF16534">
    <property type="entry name" value="ULD"/>
    <property type="match status" value="1"/>
</dbReference>
<proteinExistence type="predicted"/>
<feature type="DNA-binding region" description="Homeobox" evidence="7">
    <location>
        <begin position="476"/>
        <end position="546"/>
    </location>
</feature>
<sequence length="834" mass="93599">MENLRFGKDTPIVNRSNKNNNNNDDDEHFHFSDDDNDNINIEDYNSEQDQDHELFRILVVVGITVDRLAGSSTGHINTINFQRRQQNQFQRQCDVNKRPSAREKLLMSNIDDDDVDDGFCGEDDRGKPAVPVHCVVELSGAACQELGQPSQEPKVITDGYAILPSNTTLNNLVSIALEKLGIYGEATPARGALQIKNWKPLGLEQITENLNSATVGEILSDLGQLVTLRITLLSLPSMENERPEESAIACQTVKREELALPEETASEDLKESSARDLSSKDLMILNQLLNKQQHQQQLQLQQQQQQQQQSPLQQQQQQHQQQQKSRHSTDRFANQLLMNAAALQNHMQITEGMPVSSFSDKTTITENGVSDSMYQTLLQSFSSTTDKRTPCGSAMFSPERRDEILRTFIENAPKLSQGPGAALSAHLVSRKRPNENEVLDFSTTPKLSNNLASLANSNTTNGVTKFDDEKLHANKPRVRTTFDPETEVPQLHAWFQKDQHPTRAQIQDYVEQLNAARLALNRDKLLNVNNVVYWFKNARAAYKRRRLQESSANHLASVSSLDKLASAHSPNSMRGDMDSEHEASVSPPPASNGNNKLVPMSHTSLNAALQADEAATPLLDKWKEFEYQRRLAEAQRWQHLAAVMRAQQAQVAHQTLDLSVKPVKVQSCSSEAENDSADSSKEGCHARNESDASDDDDNDAWENRIANAQASSLALYGAGMYSNVAMPVVPFQSSGGINVNPNAQLEASGRKRNRTFIDPVSEVPRLERWFSDVTTHPHHAQIEEFTAELNSMEYRQKFPKLEPRNVQFWFKNRRAKYKRIEKSANSSMETTVTS</sequence>
<feature type="domain" description="CMP" evidence="11">
    <location>
        <begin position="127"/>
        <end position="234"/>
    </location>
</feature>
<dbReference type="Proteomes" id="UP000694867">
    <property type="component" value="Unplaced"/>
</dbReference>
<dbReference type="PROSITE" id="PS50071">
    <property type="entry name" value="HOMEOBOX_2"/>
    <property type="match status" value="2"/>
</dbReference>
<dbReference type="GO" id="GO:0000981">
    <property type="term" value="F:DNA-binding transcription factor activity, RNA polymerase II-specific"/>
    <property type="evidence" value="ECO:0007669"/>
    <property type="project" value="TreeGrafter"/>
</dbReference>
<dbReference type="PROSITE" id="PS51982">
    <property type="entry name" value="CMP"/>
    <property type="match status" value="1"/>
</dbReference>
<feature type="region of interest" description="Disordered" evidence="9">
    <location>
        <begin position="565"/>
        <end position="599"/>
    </location>
</feature>
<name>A0AAJ7WI68_9ACAR</name>
<evidence type="ECO:0000256" key="9">
    <source>
        <dbReference type="SAM" id="MobiDB-lite"/>
    </source>
</evidence>
<dbReference type="InterPro" id="IPR032392">
    <property type="entry name" value="ULD"/>
</dbReference>
<feature type="domain" description="Homeobox" evidence="10">
    <location>
        <begin position="474"/>
        <end position="545"/>
    </location>
</feature>
<dbReference type="PANTHER" id="PTHR15116">
    <property type="entry name" value="DNA-BINDING PROTEIN SATB FAMILY MEMBER"/>
    <property type="match status" value="1"/>
</dbReference>
<evidence type="ECO:0000259" key="11">
    <source>
        <dbReference type="PROSITE" id="PS51982"/>
    </source>
</evidence>
<protein>
    <submittedName>
        <fullName evidence="13">Uncharacterized protein LOC108864055</fullName>
    </submittedName>
</protein>
<dbReference type="GO" id="GO:0006338">
    <property type="term" value="P:chromatin remodeling"/>
    <property type="evidence" value="ECO:0007669"/>
    <property type="project" value="InterPro"/>
</dbReference>
<evidence type="ECO:0000256" key="3">
    <source>
        <dbReference type="ARBA" id="ARBA00022843"/>
    </source>
</evidence>
<dbReference type="GO" id="GO:0005634">
    <property type="term" value="C:nucleus"/>
    <property type="evidence" value="ECO:0007669"/>
    <property type="project" value="UniProtKB-SubCell"/>
</dbReference>
<keyword evidence="12" id="KW-1185">Reference proteome</keyword>
<dbReference type="KEGG" id="goe:108864055"/>
<evidence type="ECO:0000259" key="10">
    <source>
        <dbReference type="PROSITE" id="PS50071"/>
    </source>
</evidence>
<evidence type="ECO:0000313" key="13">
    <source>
        <dbReference type="RefSeq" id="XP_028966888.1"/>
    </source>
</evidence>
<comment type="subcellular location">
    <subcellularLocation>
        <location evidence="1 7 8">Nucleus</location>
    </subcellularLocation>
</comment>
<evidence type="ECO:0000256" key="5">
    <source>
        <dbReference type="ARBA" id="ARBA00023155"/>
    </source>
</evidence>
<dbReference type="PANTHER" id="PTHR15116:SF16">
    <property type="entry name" value="DEFECTIVE PROVENTRICULUS, ISOFORM A"/>
    <property type="match status" value="1"/>
</dbReference>
<dbReference type="GeneID" id="108864055"/>
<feature type="DNA-binding region" description="Homeobox" evidence="7">
    <location>
        <begin position="751"/>
        <end position="821"/>
    </location>
</feature>
<evidence type="ECO:0000256" key="1">
    <source>
        <dbReference type="ARBA" id="ARBA00004123"/>
    </source>
</evidence>
<accession>A0AAJ7WI68</accession>
<evidence type="ECO:0000256" key="7">
    <source>
        <dbReference type="PROSITE-ProRule" id="PRU00108"/>
    </source>
</evidence>
<feature type="compositionally biased region" description="Basic and acidic residues" evidence="9">
    <location>
        <begin position="678"/>
        <end position="690"/>
    </location>
</feature>
<feature type="region of interest" description="Disordered" evidence="9">
    <location>
        <begin position="1"/>
        <end position="37"/>
    </location>
</feature>
<feature type="domain" description="Homeobox" evidence="10">
    <location>
        <begin position="749"/>
        <end position="820"/>
    </location>
</feature>
<evidence type="ECO:0000256" key="4">
    <source>
        <dbReference type="ARBA" id="ARBA00023125"/>
    </source>
</evidence>
<dbReference type="InterPro" id="IPR038224">
    <property type="entry name" value="SATB_ULD_sf"/>
</dbReference>
<dbReference type="AlphaFoldDB" id="A0AAJ7WI68"/>
<dbReference type="GO" id="GO:0000978">
    <property type="term" value="F:RNA polymerase II cis-regulatory region sequence-specific DNA binding"/>
    <property type="evidence" value="ECO:0007669"/>
    <property type="project" value="TreeGrafter"/>
</dbReference>
<feature type="region of interest" description="Disordered" evidence="9">
    <location>
        <begin position="309"/>
        <end position="329"/>
    </location>
</feature>
<dbReference type="SMART" id="SM00389">
    <property type="entry name" value="HOX"/>
    <property type="match status" value="2"/>
</dbReference>
<dbReference type="SUPFAM" id="SSF46689">
    <property type="entry name" value="Homeodomain-like"/>
    <property type="match status" value="2"/>
</dbReference>
<dbReference type="InterPro" id="IPR039673">
    <property type="entry name" value="SATB1/SATB2"/>
</dbReference>